<evidence type="ECO:0000256" key="1">
    <source>
        <dbReference type="SAM" id="MobiDB-lite"/>
    </source>
</evidence>
<dbReference type="OrthoDB" id="3040699at2759"/>
<dbReference type="EMBL" id="ML210191">
    <property type="protein sequence ID" value="TFK25064.1"/>
    <property type="molecule type" value="Genomic_DNA"/>
</dbReference>
<name>A0A5C3KXD6_COPMA</name>
<sequence>MATTNPSSSSSEKKKIKVEERNAELFKTFEKIFEDASVKNHDRFRSAAVKLAVWLKDSRGYYPNARKEIVKLLMVAQISLRRQHAGAGTDILKIIGYNFPPEVYQNHPLRDAYIQLVRAIYPHIHLFVEQDLKTPLCILLHSIGINDFPESLLVPSTSRSISASTPTGALRTGDSPVSTPIPSAITSSYPHSTPVGHQAPFSVSEGNVLRNEKGYPEGTSPSNAAALLSNPATSRSSSISSHTVTNASAHPKPALIPTSEFTNNAISTQTATTIPTANAPNVHTKGSTVTRVKKKKKPIDIAALQQRDIESFKQRVASTLAAPAAPITSTSDVPAEAKPEEPVSGSLSSDLPRPTTGIVVPSAANSEHPGAAQPPTEVITERNQEVLNTNQPDLSEAVSPTERIFGDDFRVLSLQRGLPAARGSIIFAFDLTNRFFELAIQWKNRTGTLSELSGSICLSLGCFPVGGLALDRPFEEQVTALSSSWPKDGGLSAKFHREGDKIKLPLAPPFTVTPDNTFDIASFIQPGKNSFEVVQSKDWSQFVFVLFIHHPTEAQMDKVRAKRTKDNDWENWKREMSKPLPVKIPKYEL</sequence>
<feature type="compositionally biased region" description="Low complexity" evidence="1">
    <location>
        <begin position="229"/>
        <end position="248"/>
    </location>
</feature>
<organism evidence="2 3">
    <name type="scientific">Coprinopsis marcescibilis</name>
    <name type="common">Agaric fungus</name>
    <name type="synonym">Psathyrella marcescibilis</name>
    <dbReference type="NCBI Taxonomy" id="230819"/>
    <lineage>
        <taxon>Eukaryota</taxon>
        <taxon>Fungi</taxon>
        <taxon>Dikarya</taxon>
        <taxon>Basidiomycota</taxon>
        <taxon>Agaricomycotina</taxon>
        <taxon>Agaricomycetes</taxon>
        <taxon>Agaricomycetidae</taxon>
        <taxon>Agaricales</taxon>
        <taxon>Agaricineae</taxon>
        <taxon>Psathyrellaceae</taxon>
        <taxon>Coprinopsis</taxon>
    </lineage>
</organism>
<dbReference type="AlphaFoldDB" id="A0A5C3KXD6"/>
<feature type="region of interest" description="Disordered" evidence="1">
    <location>
        <begin position="326"/>
        <end position="355"/>
    </location>
</feature>
<feature type="compositionally biased region" description="Polar residues" evidence="1">
    <location>
        <begin position="175"/>
        <end position="191"/>
    </location>
</feature>
<proteinExistence type="predicted"/>
<protein>
    <submittedName>
        <fullName evidence="2">Uncharacterized protein</fullName>
    </submittedName>
</protein>
<dbReference type="Proteomes" id="UP000307440">
    <property type="component" value="Unassembled WGS sequence"/>
</dbReference>
<evidence type="ECO:0000313" key="3">
    <source>
        <dbReference type="Proteomes" id="UP000307440"/>
    </source>
</evidence>
<dbReference type="STRING" id="230819.A0A5C3KXD6"/>
<gene>
    <name evidence="2" type="ORF">FA15DRAFT_704070</name>
</gene>
<feature type="region of interest" description="Disordered" evidence="1">
    <location>
        <begin position="163"/>
        <end position="194"/>
    </location>
</feature>
<evidence type="ECO:0000313" key="2">
    <source>
        <dbReference type="EMBL" id="TFK25064.1"/>
    </source>
</evidence>
<feature type="region of interest" description="Disordered" evidence="1">
    <location>
        <begin position="209"/>
        <end position="255"/>
    </location>
</feature>
<accession>A0A5C3KXD6</accession>
<keyword evidence="3" id="KW-1185">Reference proteome</keyword>
<reference evidence="2 3" key="1">
    <citation type="journal article" date="2019" name="Nat. Ecol. Evol.">
        <title>Megaphylogeny resolves global patterns of mushroom evolution.</title>
        <authorList>
            <person name="Varga T."/>
            <person name="Krizsan K."/>
            <person name="Foldi C."/>
            <person name="Dima B."/>
            <person name="Sanchez-Garcia M."/>
            <person name="Sanchez-Ramirez S."/>
            <person name="Szollosi G.J."/>
            <person name="Szarkandi J.G."/>
            <person name="Papp V."/>
            <person name="Albert L."/>
            <person name="Andreopoulos W."/>
            <person name="Angelini C."/>
            <person name="Antonin V."/>
            <person name="Barry K.W."/>
            <person name="Bougher N.L."/>
            <person name="Buchanan P."/>
            <person name="Buyck B."/>
            <person name="Bense V."/>
            <person name="Catcheside P."/>
            <person name="Chovatia M."/>
            <person name="Cooper J."/>
            <person name="Damon W."/>
            <person name="Desjardin D."/>
            <person name="Finy P."/>
            <person name="Geml J."/>
            <person name="Haridas S."/>
            <person name="Hughes K."/>
            <person name="Justo A."/>
            <person name="Karasinski D."/>
            <person name="Kautmanova I."/>
            <person name="Kiss B."/>
            <person name="Kocsube S."/>
            <person name="Kotiranta H."/>
            <person name="LaButti K.M."/>
            <person name="Lechner B.E."/>
            <person name="Liimatainen K."/>
            <person name="Lipzen A."/>
            <person name="Lukacs Z."/>
            <person name="Mihaltcheva S."/>
            <person name="Morgado L.N."/>
            <person name="Niskanen T."/>
            <person name="Noordeloos M.E."/>
            <person name="Ohm R.A."/>
            <person name="Ortiz-Santana B."/>
            <person name="Ovrebo C."/>
            <person name="Racz N."/>
            <person name="Riley R."/>
            <person name="Savchenko A."/>
            <person name="Shiryaev A."/>
            <person name="Soop K."/>
            <person name="Spirin V."/>
            <person name="Szebenyi C."/>
            <person name="Tomsovsky M."/>
            <person name="Tulloss R.E."/>
            <person name="Uehling J."/>
            <person name="Grigoriev I.V."/>
            <person name="Vagvolgyi C."/>
            <person name="Papp T."/>
            <person name="Martin F.M."/>
            <person name="Miettinen O."/>
            <person name="Hibbett D.S."/>
            <person name="Nagy L.G."/>
        </authorList>
    </citation>
    <scope>NUCLEOTIDE SEQUENCE [LARGE SCALE GENOMIC DNA]</scope>
    <source>
        <strain evidence="2 3">CBS 121175</strain>
    </source>
</reference>